<dbReference type="EMBL" id="MHOJ01000048">
    <property type="protein sequence ID" value="OGZ61258.1"/>
    <property type="molecule type" value="Genomic_DNA"/>
</dbReference>
<protein>
    <recommendedName>
        <fullName evidence="3">Four helix bundle protein</fullName>
    </recommendedName>
</protein>
<dbReference type="InterPro" id="IPR012657">
    <property type="entry name" value="23S_rRNA-intervening_sequence"/>
</dbReference>
<reference evidence="1 2" key="1">
    <citation type="journal article" date="2016" name="Nat. Commun.">
        <title>Thousands of microbial genomes shed light on interconnected biogeochemical processes in an aquifer system.</title>
        <authorList>
            <person name="Anantharaman K."/>
            <person name="Brown C.T."/>
            <person name="Hug L.A."/>
            <person name="Sharon I."/>
            <person name="Castelle C.J."/>
            <person name="Probst A.J."/>
            <person name="Thomas B.C."/>
            <person name="Singh A."/>
            <person name="Wilkins M.J."/>
            <person name="Karaoz U."/>
            <person name="Brodie E.L."/>
            <person name="Williams K.H."/>
            <person name="Hubbard S.S."/>
            <person name="Banfield J.F."/>
        </authorList>
    </citation>
    <scope>NUCLEOTIDE SEQUENCE [LARGE SCALE GENOMIC DNA]</scope>
</reference>
<organism evidence="1 2">
    <name type="scientific">Candidatus Spechtbacteria bacterium RIFCSPLOWO2_02_FULL_38_8</name>
    <dbReference type="NCBI Taxonomy" id="1802164"/>
    <lineage>
        <taxon>Bacteria</taxon>
        <taxon>Candidatus Spechtiibacteriota</taxon>
    </lineage>
</organism>
<sequence length="126" mass="15004">MNNKNHKTKDNPLTQKADEIARLVYKTSKKFPKDELYDLTSQLRRAAVSIILNIIEGFARKGTKEYRNFLYISYGSLKETKYLLYFAHRENYLNTREYEEILNLTEEVGKMLWATIKTIEKKLNFQ</sequence>
<dbReference type="Proteomes" id="UP000178509">
    <property type="component" value="Unassembled WGS sequence"/>
</dbReference>
<dbReference type="InterPro" id="IPR036583">
    <property type="entry name" value="23S_rRNA_IVS_sf"/>
</dbReference>
<dbReference type="SUPFAM" id="SSF158446">
    <property type="entry name" value="IVS-encoded protein-like"/>
    <property type="match status" value="1"/>
</dbReference>
<comment type="caution">
    <text evidence="1">The sequence shown here is derived from an EMBL/GenBank/DDBJ whole genome shotgun (WGS) entry which is preliminary data.</text>
</comment>
<dbReference type="Pfam" id="PF05635">
    <property type="entry name" value="23S_rRNA_IVP"/>
    <property type="match status" value="1"/>
</dbReference>
<gene>
    <name evidence="1" type="ORF">A3H51_02470</name>
</gene>
<proteinExistence type="predicted"/>
<evidence type="ECO:0000313" key="2">
    <source>
        <dbReference type="Proteomes" id="UP000178509"/>
    </source>
</evidence>
<dbReference type="PANTHER" id="PTHR38471">
    <property type="entry name" value="FOUR HELIX BUNDLE PROTEIN"/>
    <property type="match status" value="1"/>
</dbReference>
<dbReference type="Gene3D" id="1.20.1440.60">
    <property type="entry name" value="23S rRNA-intervening sequence"/>
    <property type="match status" value="1"/>
</dbReference>
<evidence type="ECO:0008006" key="3">
    <source>
        <dbReference type="Google" id="ProtNLM"/>
    </source>
</evidence>
<accession>A0A1G2HHA4</accession>
<dbReference type="STRING" id="1802164.A3H51_02470"/>
<evidence type="ECO:0000313" key="1">
    <source>
        <dbReference type="EMBL" id="OGZ61258.1"/>
    </source>
</evidence>
<name>A0A1G2HHA4_9BACT</name>
<dbReference type="AlphaFoldDB" id="A0A1G2HHA4"/>
<dbReference type="PANTHER" id="PTHR38471:SF2">
    <property type="entry name" value="FOUR HELIX BUNDLE PROTEIN"/>
    <property type="match status" value="1"/>
</dbReference>
<dbReference type="CDD" id="cd16377">
    <property type="entry name" value="23S_rRNA_IVP_like"/>
    <property type="match status" value="1"/>
</dbReference>
<dbReference type="NCBIfam" id="TIGR02436">
    <property type="entry name" value="four helix bundle protein"/>
    <property type="match status" value="1"/>
</dbReference>